<dbReference type="Gene3D" id="3.30.300.30">
    <property type="match status" value="1"/>
</dbReference>
<feature type="domain" description="AMP-dependent synthetase/ligase" evidence="5">
    <location>
        <begin position="32"/>
        <end position="399"/>
    </location>
</feature>
<dbReference type="InterPro" id="IPR020845">
    <property type="entry name" value="AMP-binding_CS"/>
</dbReference>
<dbReference type="OrthoDB" id="10253869at2759"/>
<comment type="similarity">
    <text evidence="2">Belongs to the ATP-dependent AMP-binding enzyme family.</text>
</comment>
<dbReference type="Pfam" id="PF00501">
    <property type="entry name" value="AMP-binding"/>
    <property type="match status" value="1"/>
</dbReference>
<keyword evidence="8" id="KW-1185">Reference proteome</keyword>
<evidence type="ECO:0008006" key="9">
    <source>
        <dbReference type="Google" id="ProtNLM"/>
    </source>
</evidence>
<dbReference type="CDD" id="cd05911">
    <property type="entry name" value="Firefly_Luc_like"/>
    <property type="match status" value="1"/>
</dbReference>
<name>A0A9P0G7H3_9CUCU</name>
<reference evidence="7" key="1">
    <citation type="submission" date="2022-01" db="EMBL/GenBank/DDBJ databases">
        <authorList>
            <person name="King R."/>
        </authorList>
    </citation>
    <scope>NUCLEOTIDE SEQUENCE</scope>
</reference>
<dbReference type="InterPro" id="IPR045851">
    <property type="entry name" value="AMP-bd_C_sf"/>
</dbReference>
<dbReference type="InterPro" id="IPR025110">
    <property type="entry name" value="AMP-bd_C"/>
</dbReference>
<dbReference type="PANTHER" id="PTHR24096">
    <property type="entry name" value="LONG-CHAIN-FATTY-ACID--COA LIGASE"/>
    <property type="match status" value="1"/>
</dbReference>
<dbReference type="AlphaFoldDB" id="A0A9P0G7H3"/>
<dbReference type="GO" id="GO:0005777">
    <property type="term" value="C:peroxisome"/>
    <property type="evidence" value="ECO:0007669"/>
    <property type="project" value="UniProtKB-SubCell"/>
</dbReference>
<evidence type="ECO:0000313" key="8">
    <source>
        <dbReference type="Proteomes" id="UP001153636"/>
    </source>
</evidence>
<comment type="subcellular location">
    <subcellularLocation>
        <location evidence="1">Peroxisome</location>
    </subcellularLocation>
</comment>
<dbReference type="SUPFAM" id="SSF56801">
    <property type="entry name" value="Acetyl-CoA synthetase-like"/>
    <property type="match status" value="1"/>
</dbReference>
<evidence type="ECO:0000256" key="3">
    <source>
        <dbReference type="ARBA" id="ARBA00022598"/>
    </source>
</evidence>
<sequence>MTVNSQNIIVGPELERICDLPLGELLLRMIKTHEDNVIQVCGETGKELTADVLLKRTIKLSKWLTHEGITVGDNISINSENRTEFCIVPVASWFSGATIAPLNPDYTPRELKHVLNLSKPKIIFCSNRTINKMVSILPEHPYIRKLINFDDDPVHNLKVFKFSDLVRDAENEEIDDDFETVPLDPKTTVATILCSSGTTGMPKGVMATHDNYNAVIDIARAYMGDIADNEDPRDAMIGLMPFFHAFGFMLMFLNLVRGKTIIILDKFKPKVFLNAIVKYKVTRMILPPPLLLFLLKSPLVKNYDLSCIKEIRSGAAPMGEEMEKELKNRFNVFNVSQAFGMTETTLGVLITPPGKSKPGSCGTVAPGMMAKVINEAGVPQGPYSNGEICVKGPMIMKGYAGDPKATNLIIDKDGWLHTGDVAYYDNEGYFYIVDRIKELIKYKAFQVAPAELEQLLITHPAVEDAAVVGLPHEEAGELPLAFVVKKAGKNVTESEIEQLVRDNMSAQKWLRGGVIFLNEIPRTATGKILRRVLKQRAIDFKSKL</sequence>
<dbReference type="EMBL" id="OV651813">
    <property type="protein sequence ID" value="CAH1099740.1"/>
    <property type="molecule type" value="Genomic_DNA"/>
</dbReference>
<organism evidence="7 8">
    <name type="scientific">Psylliodes chrysocephalus</name>
    <dbReference type="NCBI Taxonomy" id="3402493"/>
    <lineage>
        <taxon>Eukaryota</taxon>
        <taxon>Metazoa</taxon>
        <taxon>Ecdysozoa</taxon>
        <taxon>Arthropoda</taxon>
        <taxon>Hexapoda</taxon>
        <taxon>Insecta</taxon>
        <taxon>Pterygota</taxon>
        <taxon>Neoptera</taxon>
        <taxon>Endopterygota</taxon>
        <taxon>Coleoptera</taxon>
        <taxon>Polyphaga</taxon>
        <taxon>Cucujiformia</taxon>
        <taxon>Chrysomeloidea</taxon>
        <taxon>Chrysomelidae</taxon>
        <taxon>Galerucinae</taxon>
        <taxon>Alticini</taxon>
        <taxon>Psylliodes</taxon>
    </lineage>
</organism>
<evidence type="ECO:0000259" key="6">
    <source>
        <dbReference type="Pfam" id="PF13193"/>
    </source>
</evidence>
<dbReference type="Proteomes" id="UP001153636">
    <property type="component" value="Chromosome 1"/>
</dbReference>
<evidence type="ECO:0000256" key="1">
    <source>
        <dbReference type="ARBA" id="ARBA00004275"/>
    </source>
</evidence>
<accession>A0A9P0G7H3</accession>
<proteinExistence type="inferred from homology"/>
<dbReference type="Pfam" id="PF13193">
    <property type="entry name" value="AMP-binding_C"/>
    <property type="match status" value="1"/>
</dbReference>
<gene>
    <name evidence="7" type="ORF">PSYICH_LOCUS1123</name>
</gene>
<dbReference type="PANTHER" id="PTHR24096:SF149">
    <property type="entry name" value="AMP-BINDING DOMAIN-CONTAINING PROTEIN-RELATED"/>
    <property type="match status" value="1"/>
</dbReference>
<dbReference type="InterPro" id="IPR000873">
    <property type="entry name" value="AMP-dep_synth/lig_dom"/>
</dbReference>
<protein>
    <recommendedName>
        <fullName evidence="9">Firefly luciferase</fullName>
    </recommendedName>
</protein>
<feature type="domain" description="AMP-binding enzyme C-terminal" evidence="6">
    <location>
        <begin position="451"/>
        <end position="527"/>
    </location>
</feature>
<evidence type="ECO:0000256" key="4">
    <source>
        <dbReference type="ARBA" id="ARBA00023140"/>
    </source>
</evidence>
<evidence type="ECO:0000259" key="5">
    <source>
        <dbReference type="Pfam" id="PF00501"/>
    </source>
</evidence>
<dbReference type="FunFam" id="3.30.300.30:FF:000007">
    <property type="entry name" value="4-coumarate--CoA ligase 2"/>
    <property type="match status" value="1"/>
</dbReference>
<keyword evidence="3" id="KW-0436">Ligase</keyword>
<evidence type="ECO:0000256" key="2">
    <source>
        <dbReference type="ARBA" id="ARBA00006432"/>
    </source>
</evidence>
<dbReference type="GO" id="GO:0016405">
    <property type="term" value="F:CoA-ligase activity"/>
    <property type="evidence" value="ECO:0007669"/>
    <property type="project" value="TreeGrafter"/>
</dbReference>
<dbReference type="Gene3D" id="3.40.50.980">
    <property type="match status" value="2"/>
</dbReference>
<evidence type="ECO:0000313" key="7">
    <source>
        <dbReference type="EMBL" id="CAH1099740.1"/>
    </source>
</evidence>
<dbReference type="PROSITE" id="PS00455">
    <property type="entry name" value="AMP_BINDING"/>
    <property type="match status" value="1"/>
</dbReference>
<dbReference type="Gene3D" id="2.30.38.10">
    <property type="entry name" value="Luciferase, Domain 3"/>
    <property type="match status" value="1"/>
</dbReference>
<keyword evidence="4" id="KW-0576">Peroxisome</keyword>